<dbReference type="KEGG" id="lmu:LBLM1_03995"/>
<evidence type="ECO:0000313" key="2">
    <source>
        <dbReference type="Proteomes" id="UP000003645"/>
    </source>
</evidence>
<proteinExistence type="predicted"/>
<accession>A0A0D4CK83</accession>
<name>A0A0D4CK83_LIMMU</name>
<reference evidence="1 2" key="1">
    <citation type="journal article" date="2012" name="J. Bacteriol.">
        <title>Genome sequence of Lactobacillus mucosae LM1, isolated from piglet feces.</title>
        <authorList>
            <person name="Lee J.H."/>
            <person name="Valeriano V.D."/>
            <person name="Shin Y.R."/>
            <person name="Chae J.P."/>
            <person name="Kim G.B."/>
            <person name="Ham J.S."/>
            <person name="Chun J."/>
            <person name="Kang D.K."/>
        </authorList>
    </citation>
    <scope>NUCLEOTIDE SEQUENCE [LARGE SCALE GENOMIC DNA]</scope>
    <source>
        <strain evidence="1 2">LM1</strain>
    </source>
</reference>
<protein>
    <submittedName>
        <fullName evidence="1">Uncharacterized protein</fullName>
    </submittedName>
</protein>
<keyword evidence="2" id="KW-1185">Reference proteome</keyword>
<dbReference type="AlphaFoldDB" id="A0A0D4CK83"/>
<sequence length="74" mass="8847">MPDLPLTYSTIQTGWHWHLTCSWMLTGWSKRTRWLSTENLMSMQKLNLILKPLNQNQKLSCWLTSKLIPDWLKC</sequence>
<gene>
    <name evidence="1" type="ORF">LBLM1_03995</name>
</gene>
<organism evidence="1 2">
    <name type="scientific">Limosilactobacillus mucosae LM1</name>
    <dbReference type="NCBI Taxonomy" id="1130798"/>
    <lineage>
        <taxon>Bacteria</taxon>
        <taxon>Bacillati</taxon>
        <taxon>Bacillota</taxon>
        <taxon>Bacilli</taxon>
        <taxon>Lactobacillales</taxon>
        <taxon>Lactobacillaceae</taxon>
        <taxon>Limosilactobacillus</taxon>
    </lineage>
</organism>
<dbReference type="HOGENOM" id="CLU_2683231_0_0_9"/>
<dbReference type="Proteomes" id="UP000003645">
    <property type="component" value="Chromosome"/>
</dbReference>
<evidence type="ECO:0000313" key="1">
    <source>
        <dbReference type="EMBL" id="AJT50296.1"/>
    </source>
</evidence>
<dbReference type="EMBL" id="CP011013">
    <property type="protein sequence ID" value="AJT50296.1"/>
    <property type="molecule type" value="Genomic_DNA"/>
</dbReference>